<keyword evidence="4 8" id="KW-0808">Transferase</keyword>
<dbReference type="InterPro" id="IPR011004">
    <property type="entry name" value="Trimer_LpxA-like_sf"/>
</dbReference>
<keyword evidence="2 8" id="KW-0444">Lipid biosynthesis</keyword>
<dbReference type="PANTHER" id="PTHR43480">
    <property type="entry name" value="ACYL-[ACYL-CARRIER-PROTEIN]--UDP-N-ACETYLGLUCOSAMINE O-ACYLTRANSFERASE"/>
    <property type="match status" value="1"/>
</dbReference>
<name>A0A8J2YYD4_9PROT</name>
<proteinExistence type="inferred from homology"/>
<reference evidence="10" key="1">
    <citation type="journal article" date="2014" name="Int. J. Syst. Evol. Microbiol.">
        <title>Complete genome sequence of Corynebacterium casei LMG S-19264T (=DSM 44701T), isolated from a smear-ripened cheese.</title>
        <authorList>
            <consortium name="US DOE Joint Genome Institute (JGI-PGF)"/>
            <person name="Walter F."/>
            <person name="Albersmeier A."/>
            <person name="Kalinowski J."/>
            <person name="Ruckert C."/>
        </authorList>
    </citation>
    <scope>NUCLEOTIDE SEQUENCE</scope>
    <source>
        <strain evidence="10">CGMCC 1.15725</strain>
    </source>
</reference>
<dbReference type="PROSITE" id="PS00101">
    <property type="entry name" value="HEXAPEP_TRANSFERASES"/>
    <property type="match status" value="2"/>
</dbReference>
<comment type="similarity">
    <text evidence="8">Belongs to the transferase hexapeptide repeat family. LpxA subfamily.</text>
</comment>
<protein>
    <recommendedName>
        <fullName evidence="8">Acyl-[acyl-carrier-protein]--UDP-N-acetylglucosamine O-acyltransferase</fullName>
        <shortName evidence="8">UDP-N-acetylglucosamine acyltransferase</shortName>
        <ecNumber evidence="8">2.3.1.129</ecNumber>
    </recommendedName>
</protein>
<dbReference type="InterPro" id="IPR037157">
    <property type="entry name" value="Acetyltransf_C_sf"/>
</dbReference>
<evidence type="ECO:0000256" key="5">
    <source>
        <dbReference type="ARBA" id="ARBA00022737"/>
    </source>
</evidence>
<keyword evidence="7 8" id="KW-0012">Acyltransferase</keyword>
<dbReference type="NCBIfam" id="NF003657">
    <property type="entry name" value="PRK05289.1"/>
    <property type="match status" value="1"/>
</dbReference>
<dbReference type="Gene3D" id="1.20.1180.10">
    <property type="entry name" value="Udp N-acetylglucosamine O-acyltransferase, C-terminal domain"/>
    <property type="match status" value="1"/>
</dbReference>
<evidence type="ECO:0000313" key="10">
    <source>
        <dbReference type="EMBL" id="GGF40358.1"/>
    </source>
</evidence>
<dbReference type="EC" id="2.3.1.129" evidence="8"/>
<comment type="subcellular location">
    <subcellularLocation>
        <location evidence="8">Cytoplasm</location>
    </subcellularLocation>
</comment>
<evidence type="ECO:0000256" key="8">
    <source>
        <dbReference type="HAMAP-Rule" id="MF_00387"/>
    </source>
</evidence>
<keyword evidence="1 8" id="KW-0963">Cytoplasm</keyword>
<sequence>MPEIHPTAIVEPGARLADDVTIGPYCCVGPEVTLGAGVVLQSHVVVTGDTAIGARTRVFPFASLGQIPQDKKYKGEPARLEIGEDNVIREGVTMNIGTEGGGMLTKVGDRGLYMAGAHVGHDCQVGNDVVFANNATLAGHVIVGDFAFLGGLSAVHQFCRIGQYAMVGGLTGVERDVIPYGMVVGDRARLVGLNLRGLQRNGFTPDQIRAIRQAYSELFAADGTQADRIAAVAEHYATDSAVMEIIDFIRTDSSRRIVQPDAENGA</sequence>
<evidence type="ECO:0000256" key="3">
    <source>
        <dbReference type="ARBA" id="ARBA00022556"/>
    </source>
</evidence>
<dbReference type="InterPro" id="IPR018357">
    <property type="entry name" value="Hexapep_transf_CS"/>
</dbReference>
<dbReference type="NCBIfam" id="TIGR01852">
    <property type="entry name" value="lipid_A_lpxA"/>
    <property type="match status" value="1"/>
</dbReference>
<dbReference type="HAMAP" id="MF_00387">
    <property type="entry name" value="LpxA"/>
    <property type="match status" value="1"/>
</dbReference>
<accession>A0A8J2YYD4</accession>
<dbReference type="GO" id="GO:0005737">
    <property type="term" value="C:cytoplasm"/>
    <property type="evidence" value="ECO:0007669"/>
    <property type="project" value="UniProtKB-SubCell"/>
</dbReference>
<dbReference type="GO" id="GO:0008780">
    <property type="term" value="F:acyl-[acyl-carrier-protein]-UDP-N-acetylglucosamine O-acyltransferase activity"/>
    <property type="evidence" value="ECO:0007669"/>
    <property type="project" value="UniProtKB-UniRule"/>
</dbReference>
<dbReference type="Proteomes" id="UP000646365">
    <property type="component" value="Unassembled WGS sequence"/>
</dbReference>
<dbReference type="GO" id="GO:0016020">
    <property type="term" value="C:membrane"/>
    <property type="evidence" value="ECO:0007669"/>
    <property type="project" value="GOC"/>
</dbReference>
<comment type="pathway">
    <text evidence="8">Glycolipid biosynthesis; lipid IV(A) biosynthesis; lipid IV(A) from (3R)-3-hydroxytetradecanoyl-[acyl-carrier-protein] and UDP-N-acetyl-alpha-D-glucosamine: step 1/6.</text>
</comment>
<feature type="domain" description="UDP N-acetylglucosamine O-acyltransferase C-terminal" evidence="9">
    <location>
        <begin position="176"/>
        <end position="257"/>
    </location>
</feature>
<dbReference type="CDD" id="cd03351">
    <property type="entry name" value="LbH_UDP-GlcNAc_AT"/>
    <property type="match status" value="1"/>
</dbReference>
<keyword evidence="11" id="KW-1185">Reference proteome</keyword>
<dbReference type="EMBL" id="BMJQ01000017">
    <property type="protein sequence ID" value="GGF40358.1"/>
    <property type="molecule type" value="Genomic_DNA"/>
</dbReference>
<evidence type="ECO:0000256" key="1">
    <source>
        <dbReference type="ARBA" id="ARBA00022490"/>
    </source>
</evidence>
<dbReference type="InterPro" id="IPR010137">
    <property type="entry name" value="Lipid_A_LpxA"/>
</dbReference>
<dbReference type="UniPathway" id="UPA00359">
    <property type="reaction ID" value="UER00477"/>
</dbReference>
<dbReference type="PANTHER" id="PTHR43480:SF1">
    <property type="entry name" value="ACYL-[ACYL-CARRIER-PROTEIN]--UDP-N-ACETYLGLUCOSAMINE O-ACYLTRANSFERASE, MITOCHONDRIAL-RELATED"/>
    <property type="match status" value="1"/>
</dbReference>
<comment type="caution">
    <text evidence="10">The sequence shown here is derived from an EMBL/GenBank/DDBJ whole genome shotgun (WGS) entry which is preliminary data.</text>
</comment>
<evidence type="ECO:0000256" key="4">
    <source>
        <dbReference type="ARBA" id="ARBA00022679"/>
    </source>
</evidence>
<evidence type="ECO:0000259" key="9">
    <source>
        <dbReference type="Pfam" id="PF13720"/>
    </source>
</evidence>
<evidence type="ECO:0000313" key="11">
    <source>
        <dbReference type="Proteomes" id="UP000646365"/>
    </source>
</evidence>
<reference evidence="10" key="2">
    <citation type="submission" date="2020-09" db="EMBL/GenBank/DDBJ databases">
        <authorList>
            <person name="Sun Q."/>
            <person name="Zhou Y."/>
        </authorList>
    </citation>
    <scope>NUCLEOTIDE SEQUENCE</scope>
    <source>
        <strain evidence="10">CGMCC 1.15725</strain>
    </source>
</reference>
<comment type="subunit">
    <text evidence="8">Homotrimer.</text>
</comment>
<dbReference type="RefSeq" id="WP_189051236.1">
    <property type="nucleotide sequence ID" value="NZ_BMJQ01000017.1"/>
</dbReference>
<dbReference type="GO" id="GO:0009245">
    <property type="term" value="P:lipid A biosynthetic process"/>
    <property type="evidence" value="ECO:0007669"/>
    <property type="project" value="UniProtKB-UniRule"/>
</dbReference>
<keyword evidence="6 8" id="KW-0443">Lipid metabolism</keyword>
<gene>
    <name evidence="8 10" type="primary">lpxA</name>
    <name evidence="10" type="ORF">GCM10011611_53480</name>
</gene>
<dbReference type="SUPFAM" id="SSF51161">
    <property type="entry name" value="Trimeric LpxA-like enzymes"/>
    <property type="match status" value="1"/>
</dbReference>
<comment type="catalytic activity">
    <reaction evidence="8">
        <text>a (3R)-hydroxyacyl-[ACP] + UDP-N-acetyl-alpha-D-glucosamine = a UDP-3-O-[(3R)-3-hydroxyacyl]-N-acetyl-alpha-D-glucosamine + holo-[ACP]</text>
        <dbReference type="Rhea" id="RHEA:67812"/>
        <dbReference type="Rhea" id="RHEA-COMP:9685"/>
        <dbReference type="Rhea" id="RHEA-COMP:9945"/>
        <dbReference type="ChEBI" id="CHEBI:57705"/>
        <dbReference type="ChEBI" id="CHEBI:64479"/>
        <dbReference type="ChEBI" id="CHEBI:78827"/>
        <dbReference type="ChEBI" id="CHEBI:173225"/>
        <dbReference type="EC" id="2.3.1.129"/>
    </reaction>
</comment>
<keyword evidence="5 8" id="KW-0677">Repeat</keyword>
<dbReference type="Pfam" id="PF13720">
    <property type="entry name" value="Acetyltransf_11"/>
    <property type="match status" value="1"/>
</dbReference>
<dbReference type="AlphaFoldDB" id="A0A8J2YYD4"/>
<keyword evidence="3 8" id="KW-0441">Lipid A biosynthesis</keyword>
<dbReference type="InterPro" id="IPR029098">
    <property type="entry name" value="Acetyltransf_C"/>
</dbReference>
<comment type="function">
    <text evidence="8">Involved in the biosynthesis of lipid A, a phosphorylated glycolipid that anchors the lipopolysaccharide to the outer membrane of the cell.</text>
</comment>
<dbReference type="PIRSF" id="PIRSF000456">
    <property type="entry name" value="UDP-GlcNAc_acltr"/>
    <property type="match status" value="1"/>
</dbReference>
<dbReference type="Gene3D" id="2.160.10.10">
    <property type="entry name" value="Hexapeptide repeat proteins"/>
    <property type="match status" value="1"/>
</dbReference>
<evidence type="ECO:0000256" key="7">
    <source>
        <dbReference type="ARBA" id="ARBA00023315"/>
    </source>
</evidence>
<organism evidence="10 11">
    <name type="scientific">Aliidongia dinghuensis</name>
    <dbReference type="NCBI Taxonomy" id="1867774"/>
    <lineage>
        <taxon>Bacteria</taxon>
        <taxon>Pseudomonadati</taxon>
        <taxon>Pseudomonadota</taxon>
        <taxon>Alphaproteobacteria</taxon>
        <taxon>Rhodospirillales</taxon>
        <taxon>Dongiaceae</taxon>
        <taxon>Aliidongia</taxon>
    </lineage>
</organism>
<evidence type="ECO:0000256" key="6">
    <source>
        <dbReference type="ARBA" id="ARBA00023098"/>
    </source>
</evidence>
<evidence type="ECO:0000256" key="2">
    <source>
        <dbReference type="ARBA" id="ARBA00022516"/>
    </source>
</evidence>